<dbReference type="Proteomes" id="UP000184240">
    <property type="component" value="Unassembled WGS sequence"/>
</dbReference>
<sequence length="221" mass="24803">MNNMNFSKIKIFTLALIALVSVSSASAQDAKAKKLLDQVSAKVKTYDNMFIDFKYGLSNDAAGINQETRGDVTLDGDKYKLNLMGTTQMYDGKKLYTIVPEDEEITISTQDPGDDDAITPSKMLTFFNEGYTYKWDIEQNVNGRKIQYVKLTPMDSNSELKSALLGVDAQTKHIYRLIMTQNNGSKITITVNSFKTDQPLPGNLFTFDASKYGDYYINNLD</sequence>
<dbReference type="AlphaFoldDB" id="A0A1M5Y9Z3"/>
<accession>A0A1M5Y9Z3</accession>
<dbReference type="STRING" id="573501.SAMN04487999_2035"/>
<dbReference type="InterPro" id="IPR004564">
    <property type="entry name" value="OM_lipoprot_carrier_LolA-like"/>
</dbReference>
<organism evidence="4 5">
    <name type="scientific">Leeuwenhoekiella palythoae</name>
    <dbReference type="NCBI Taxonomy" id="573501"/>
    <lineage>
        <taxon>Bacteria</taxon>
        <taxon>Pseudomonadati</taxon>
        <taxon>Bacteroidota</taxon>
        <taxon>Flavobacteriia</taxon>
        <taxon>Flavobacteriales</taxon>
        <taxon>Flavobacteriaceae</taxon>
        <taxon>Leeuwenhoekiella</taxon>
    </lineage>
</organism>
<dbReference type="Proteomes" id="UP000290037">
    <property type="component" value="Unassembled WGS sequence"/>
</dbReference>
<dbReference type="EMBL" id="QOVN01000002">
    <property type="protein sequence ID" value="RXG30578.1"/>
    <property type="molecule type" value="Genomic_DNA"/>
</dbReference>
<evidence type="ECO:0000256" key="1">
    <source>
        <dbReference type="ARBA" id="ARBA00022729"/>
    </source>
</evidence>
<reference evidence="4" key="2">
    <citation type="submission" date="2016-11" db="EMBL/GenBank/DDBJ databases">
        <authorList>
            <person name="Jaros S."/>
            <person name="Januszkiewicz K."/>
            <person name="Wedrychowicz H."/>
        </authorList>
    </citation>
    <scope>NUCLEOTIDE SEQUENCE [LARGE SCALE GENOMIC DNA]</scope>
    <source>
        <strain evidence="4">DSM 19859</strain>
    </source>
</reference>
<feature type="chain" id="PRO_5012951687" evidence="2">
    <location>
        <begin position="28"/>
        <end position="221"/>
    </location>
</feature>
<dbReference type="CDD" id="cd16325">
    <property type="entry name" value="LolA"/>
    <property type="match status" value="1"/>
</dbReference>
<keyword evidence="4" id="KW-0449">Lipoprotein</keyword>
<evidence type="ECO:0000313" key="6">
    <source>
        <dbReference type="Proteomes" id="UP000290037"/>
    </source>
</evidence>
<dbReference type="InterPro" id="IPR029046">
    <property type="entry name" value="LolA/LolB/LppX"/>
</dbReference>
<dbReference type="OrthoDB" id="1491557at2"/>
<proteinExistence type="predicted"/>
<evidence type="ECO:0000256" key="2">
    <source>
        <dbReference type="SAM" id="SignalP"/>
    </source>
</evidence>
<dbReference type="RefSeq" id="WP_072982715.1">
    <property type="nucleotide sequence ID" value="NZ_FQXT01000003.1"/>
</dbReference>
<dbReference type="EMBL" id="FQXT01000003">
    <property type="protein sequence ID" value="SHI08654.1"/>
    <property type="molecule type" value="Genomic_DNA"/>
</dbReference>
<keyword evidence="6" id="KW-1185">Reference proteome</keyword>
<reference evidence="3 6" key="3">
    <citation type="submission" date="2018-07" db="EMBL/GenBank/DDBJ databases">
        <title>Leeuwenhoekiella genomics.</title>
        <authorList>
            <person name="Tahon G."/>
            <person name="Willems A."/>
        </authorList>
    </citation>
    <scope>NUCLEOTIDE SEQUENCE [LARGE SCALE GENOMIC DNA]</scope>
    <source>
        <strain evidence="3 6">LMG 24856</strain>
    </source>
</reference>
<keyword evidence="1 2" id="KW-0732">Signal</keyword>
<feature type="signal peptide" evidence="2">
    <location>
        <begin position="1"/>
        <end position="27"/>
    </location>
</feature>
<evidence type="ECO:0000313" key="4">
    <source>
        <dbReference type="EMBL" id="SHI08654.1"/>
    </source>
</evidence>
<protein>
    <submittedName>
        <fullName evidence="4">Outer membrane lipoprotein-sorting protein</fullName>
    </submittedName>
</protein>
<evidence type="ECO:0000313" key="3">
    <source>
        <dbReference type="EMBL" id="RXG30578.1"/>
    </source>
</evidence>
<gene>
    <name evidence="3" type="ORF">DSM01_1328</name>
    <name evidence="4" type="ORF">SAMN04487999_2035</name>
</gene>
<dbReference type="Gene3D" id="2.50.20.10">
    <property type="entry name" value="Lipoprotein localisation LolA/LolB/LppX"/>
    <property type="match status" value="1"/>
</dbReference>
<dbReference type="SUPFAM" id="SSF89392">
    <property type="entry name" value="Prokaryotic lipoproteins and lipoprotein localization factors"/>
    <property type="match status" value="1"/>
</dbReference>
<evidence type="ECO:0000313" key="5">
    <source>
        <dbReference type="Proteomes" id="UP000184240"/>
    </source>
</evidence>
<reference evidence="5" key="1">
    <citation type="submission" date="2016-11" db="EMBL/GenBank/DDBJ databases">
        <authorList>
            <person name="Varghese N."/>
            <person name="Submissions S."/>
        </authorList>
    </citation>
    <scope>NUCLEOTIDE SEQUENCE [LARGE SCALE GENOMIC DNA]</scope>
    <source>
        <strain evidence="5">DSM 19859</strain>
    </source>
</reference>
<name>A0A1M5Y9Z3_9FLAO</name>
<dbReference type="Pfam" id="PF03548">
    <property type="entry name" value="LolA"/>
    <property type="match status" value="1"/>
</dbReference>